<keyword evidence="2" id="KW-0378">Hydrolase</keyword>
<dbReference type="Pfam" id="PF00271">
    <property type="entry name" value="Helicase_C"/>
    <property type="match status" value="1"/>
</dbReference>
<evidence type="ECO:0000259" key="5">
    <source>
        <dbReference type="PROSITE" id="PS51192"/>
    </source>
</evidence>
<evidence type="ECO:0000256" key="2">
    <source>
        <dbReference type="ARBA" id="ARBA00022801"/>
    </source>
</evidence>
<evidence type="ECO:0000313" key="7">
    <source>
        <dbReference type="EMBL" id="MBE9211537.1"/>
    </source>
</evidence>
<dbReference type="RefSeq" id="WP_193916581.1">
    <property type="nucleotide sequence ID" value="NZ_JADEWL010000004.1"/>
</dbReference>
<feature type="domain" description="Helicase ATP-binding" evidence="5">
    <location>
        <begin position="65"/>
        <end position="224"/>
    </location>
</feature>
<dbReference type="InterPro" id="IPR038718">
    <property type="entry name" value="SNF2-like_sf"/>
</dbReference>
<keyword evidence="4" id="KW-0067">ATP-binding</keyword>
<dbReference type="CDD" id="cd18011">
    <property type="entry name" value="DEXDc_RapA"/>
    <property type="match status" value="1"/>
</dbReference>
<name>A0A8J7JYD8_9CYAN</name>
<reference evidence="7" key="1">
    <citation type="submission" date="2020-10" db="EMBL/GenBank/DDBJ databases">
        <authorList>
            <person name="Castelo-Branco R."/>
            <person name="Eusebio N."/>
            <person name="Adriana R."/>
            <person name="Vieira A."/>
            <person name="Brugerolle De Fraissinette N."/>
            <person name="Rezende De Castro R."/>
            <person name="Schneider M.P."/>
            <person name="Vasconcelos V."/>
            <person name="Leao P.N."/>
        </authorList>
    </citation>
    <scope>NUCLEOTIDE SEQUENCE</scope>
    <source>
        <strain evidence="7">LEGE 06105</strain>
    </source>
</reference>
<organism evidence="7 8">
    <name type="scientific">Plectonema cf. radiosum LEGE 06105</name>
    <dbReference type="NCBI Taxonomy" id="945769"/>
    <lineage>
        <taxon>Bacteria</taxon>
        <taxon>Bacillati</taxon>
        <taxon>Cyanobacteriota</taxon>
        <taxon>Cyanophyceae</taxon>
        <taxon>Oscillatoriophycideae</taxon>
        <taxon>Oscillatoriales</taxon>
        <taxon>Microcoleaceae</taxon>
        <taxon>Plectonema</taxon>
    </lineage>
</organism>
<feature type="domain" description="Helicase C-terminal" evidence="6">
    <location>
        <begin position="356"/>
        <end position="509"/>
    </location>
</feature>
<evidence type="ECO:0000256" key="1">
    <source>
        <dbReference type="ARBA" id="ARBA00022741"/>
    </source>
</evidence>
<dbReference type="Gene3D" id="3.40.50.300">
    <property type="entry name" value="P-loop containing nucleotide triphosphate hydrolases"/>
    <property type="match status" value="1"/>
</dbReference>
<dbReference type="InterPro" id="IPR049730">
    <property type="entry name" value="SNF2/RAD54-like_C"/>
</dbReference>
<accession>A0A8J7JYD8</accession>
<keyword evidence="1" id="KW-0547">Nucleotide-binding</keyword>
<dbReference type="AlphaFoldDB" id="A0A8J7JYD8"/>
<dbReference type="Gene3D" id="3.40.50.10810">
    <property type="entry name" value="Tandem AAA-ATPase domain"/>
    <property type="match status" value="1"/>
</dbReference>
<protein>
    <submittedName>
        <fullName evidence="7">DEAD/DEAH box helicase family protein</fullName>
    </submittedName>
</protein>
<gene>
    <name evidence="7" type="ORF">IQ247_02205</name>
</gene>
<dbReference type="InterPro" id="IPR000330">
    <property type="entry name" value="SNF2_N"/>
</dbReference>
<dbReference type="PROSITE" id="PS51194">
    <property type="entry name" value="HELICASE_CTER"/>
    <property type="match status" value="1"/>
</dbReference>
<evidence type="ECO:0000256" key="3">
    <source>
        <dbReference type="ARBA" id="ARBA00022806"/>
    </source>
</evidence>
<comment type="caution">
    <text evidence="7">The sequence shown here is derived from an EMBL/GenBank/DDBJ whole genome shotgun (WGS) entry which is preliminary data.</text>
</comment>
<dbReference type="InterPro" id="IPR057342">
    <property type="entry name" value="DEXDc_RapA"/>
</dbReference>
<dbReference type="Proteomes" id="UP000620559">
    <property type="component" value="Unassembled WGS sequence"/>
</dbReference>
<dbReference type="PROSITE" id="PS51192">
    <property type="entry name" value="HELICASE_ATP_BIND_1"/>
    <property type="match status" value="1"/>
</dbReference>
<dbReference type="SMART" id="SM00487">
    <property type="entry name" value="DEXDc"/>
    <property type="match status" value="1"/>
</dbReference>
<dbReference type="Pfam" id="PF00176">
    <property type="entry name" value="SNF2-rel_dom"/>
    <property type="match status" value="1"/>
</dbReference>
<evidence type="ECO:0000256" key="4">
    <source>
        <dbReference type="ARBA" id="ARBA00022840"/>
    </source>
</evidence>
<proteinExistence type="predicted"/>
<dbReference type="GO" id="GO:0004386">
    <property type="term" value="F:helicase activity"/>
    <property type="evidence" value="ECO:0007669"/>
    <property type="project" value="UniProtKB-KW"/>
</dbReference>
<sequence length="566" mass="65083">MIEIKFEDSQAAYALTNHQFSSYESYEARLSLFNLSILADYDQLVCLPELYNIDKHWYQIETAKKVIKQFGGRAMLSDEVGLGKTIEAGMICKEYLSRNQIKSLLILTPATLVSQWQQELQEKFNISTVTTEDRELPASEFWTSHNRIVASINTAKHSTHFDYVTSRSWDMVVVDEAHHLKNRRTLNWKLVDAIKKRFILMLTATPVQNHLVELFNLLTLLKPGLLKTEVQFKREYVGSKDGRIPKNPEKLRELMREVMIRNTRSVVDVKLPKRFASTITVQPTADEKELYQAINEYLRSSQKEKTIDKLTRNNLLMRAGSSPAALVSSLEGLQSRFNNSQILFLKKRASNIKQFEKTRMLVELLKNSHQKTLVFVNNLATQTYLSESLTIAGIKHSSFRGDMSLKAKDSAIEVFREEVPVMLATETGGEGRNLQFANAIVNYDLPWNPMKIEQRIGRLHRIGQTQDVFIFNFCIANSIEEYILKVLHDKINMFELVVGEIETILGNMGDEFDFEDMVIDLWLANSHKEELDNAFDSFGGQLLDAKHSYQKVQEFDENLFGDDLEA</sequence>
<dbReference type="InterPro" id="IPR027417">
    <property type="entry name" value="P-loop_NTPase"/>
</dbReference>
<dbReference type="SMART" id="SM00490">
    <property type="entry name" value="HELICc"/>
    <property type="match status" value="1"/>
</dbReference>
<keyword evidence="8" id="KW-1185">Reference proteome</keyword>
<dbReference type="CDD" id="cd18793">
    <property type="entry name" value="SF2_C_SNF"/>
    <property type="match status" value="1"/>
</dbReference>
<dbReference type="PANTHER" id="PTHR10799">
    <property type="entry name" value="SNF2/RAD54 HELICASE FAMILY"/>
    <property type="match status" value="1"/>
</dbReference>
<keyword evidence="3 7" id="KW-0347">Helicase</keyword>
<dbReference type="GO" id="GO:0016787">
    <property type="term" value="F:hydrolase activity"/>
    <property type="evidence" value="ECO:0007669"/>
    <property type="project" value="UniProtKB-KW"/>
</dbReference>
<dbReference type="InterPro" id="IPR014001">
    <property type="entry name" value="Helicase_ATP-bd"/>
</dbReference>
<evidence type="ECO:0000259" key="6">
    <source>
        <dbReference type="PROSITE" id="PS51194"/>
    </source>
</evidence>
<dbReference type="EMBL" id="JADEWL010000004">
    <property type="protein sequence ID" value="MBE9211537.1"/>
    <property type="molecule type" value="Genomic_DNA"/>
</dbReference>
<dbReference type="InterPro" id="IPR001650">
    <property type="entry name" value="Helicase_C-like"/>
</dbReference>
<evidence type="ECO:0000313" key="8">
    <source>
        <dbReference type="Proteomes" id="UP000620559"/>
    </source>
</evidence>
<dbReference type="SUPFAM" id="SSF52540">
    <property type="entry name" value="P-loop containing nucleoside triphosphate hydrolases"/>
    <property type="match status" value="2"/>
</dbReference>
<dbReference type="GO" id="GO:0005524">
    <property type="term" value="F:ATP binding"/>
    <property type="evidence" value="ECO:0007669"/>
    <property type="project" value="UniProtKB-KW"/>
</dbReference>